<feature type="compositionally biased region" description="Pro residues" evidence="1">
    <location>
        <begin position="142"/>
        <end position="152"/>
    </location>
</feature>
<protein>
    <recommendedName>
        <fullName evidence="2">Retrotransposon gag domain-containing protein</fullName>
    </recommendedName>
</protein>
<evidence type="ECO:0000256" key="1">
    <source>
        <dbReference type="SAM" id="MobiDB-lite"/>
    </source>
</evidence>
<sequence length="310" mass="35295">MREGLAEWREVPGLLAGALSRPLEIFWERTEGEGQSYGEREKERKNQGGERRVSGSSGELEGKEEIFLEDRTFVPCLDIPLWIRAEEEYFQDQDFYSQSGYSFVDQSRGQISSGFRYTRYGSEIGGQQVRPPAGQDETPYDSHPPPPPPPVPSVHQASPYILHGHSEIAPPVVTQAVVVDDTHARMDRIEQCMRQMRVSDGSVVWDDFGGMPVASLPAKFRMLDIERYTGIGCPRIHLLLYNTMIRAHGLDEPQMITLFPLSLSGAAQRWFASLESSRRRTWDDLAQEFLRQFSFNTVVDVSRRELEALR</sequence>
<proteinExistence type="predicted"/>
<organism evidence="3 4">
    <name type="scientific">Vitis vinifera</name>
    <name type="common">Grape</name>
    <dbReference type="NCBI Taxonomy" id="29760"/>
    <lineage>
        <taxon>Eukaryota</taxon>
        <taxon>Viridiplantae</taxon>
        <taxon>Streptophyta</taxon>
        <taxon>Embryophyta</taxon>
        <taxon>Tracheophyta</taxon>
        <taxon>Spermatophyta</taxon>
        <taxon>Magnoliopsida</taxon>
        <taxon>eudicotyledons</taxon>
        <taxon>Gunneridae</taxon>
        <taxon>Pentapetalae</taxon>
        <taxon>rosids</taxon>
        <taxon>Vitales</taxon>
        <taxon>Vitaceae</taxon>
        <taxon>Viteae</taxon>
        <taxon>Vitis</taxon>
    </lineage>
</organism>
<evidence type="ECO:0000313" key="4">
    <source>
        <dbReference type="Proteomes" id="UP001227230"/>
    </source>
</evidence>
<feature type="compositionally biased region" description="Basic and acidic residues" evidence="1">
    <location>
        <begin position="32"/>
        <end position="53"/>
    </location>
</feature>
<dbReference type="Pfam" id="PF03732">
    <property type="entry name" value="Retrotrans_gag"/>
    <property type="match status" value="1"/>
</dbReference>
<accession>A0ABY9C987</accession>
<gene>
    <name evidence="3" type="ORF">VitviT2T_010658</name>
</gene>
<name>A0ABY9C987_VITVI</name>
<evidence type="ECO:0000259" key="2">
    <source>
        <dbReference type="Pfam" id="PF03732"/>
    </source>
</evidence>
<feature type="domain" description="Retrotransposon gag" evidence="2">
    <location>
        <begin position="258"/>
        <end position="310"/>
    </location>
</feature>
<dbReference type="EMBL" id="CP126654">
    <property type="protein sequence ID" value="WJZ91600.1"/>
    <property type="molecule type" value="Genomic_DNA"/>
</dbReference>
<feature type="region of interest" description="Disordered" evidence="1">
    <location>
        <begin position="32"/>
        <end position="60"/>
    </location>
</feature>
<dbReference type="PANTHER" id="PTHR33223">
    <property type="entry name" value="CCHC-TYPE DOMAIN-CONTAINING PROTEIN"/>
    <property type="match status" value="1"/>
</dbReference>
<reference evidence="3 4" key="1">
    <citation type="journal article" date="2023" name="Hortic Res">
        <title>The complete reference genome for grapevine (Vitis vinifera L.) genetics and breeding.</title>
        <authorList>
            <person name="Shi X."/>
            <person name="Cao S."/>
            <person name="Wang X."/>
            <person name="Huang S."/>
            <person name="Wang Y."/>
            <person name="Liu Z."/>
            <person name="Liu W."/>
            <person name="Leng X."/>
            <person name="Peng Y."/>
            <person name="Wang N."/>
            <person name="Wang Y."/>
            <person name="Ma Z."/>
            <person name="Xu X."/>
            <person name="Zhang F."/>
            <person name="Xue H."/>
            <person name="Zhong H."/>
            <person name="Wang Y."/>
            <person name="Zhang K."/>
            <person name="Velt A."/>
            <person name="Avia K."/>
            <person name="Holtgrawe D."/>
            <person name="Grimplet J."/>
            <person name="Matus J.T."/>
            <person name="Ware D."/>
            <person name="Wu X."/>
            <person name="Wang H."/>
            <person name="Liu C."/>
            <person name="Fang Y."/>
            <person name="Rustenholz C."/>
            <person name="Cheng Z."/>
            <person name="Xiao H."/>
            <person name="Zhou Y."/>
        </authorList>
    </citation>
    <scope>NUCLEOTIDE SEQUENCE [LARGE SCALE GENOMIC DNA]</scope>
    <source>
        <strain evidence="4">cv. Pinot noir / PN40024</strain>
        <tissue evidence="3">Leaf</tissue>
    </source>
</reference>
<dbReference type="Proteomes" id="UP001227230">
    <property type="component" value="Chromosome 7"/>
</dbReference>
<dbReference type="InterPro" id="IPR005162">
    <property type="entry name" value="Retrotrans_gag_dom"/>
</dbReference>
<evidence type="ECO:0000313" key="3">
    <source>
        <dbReference type="EMBL" id="WJZ91600.1"/>
    </source>
</evidence>
<dbReference type="PANTHER" id="PTHR33223:SF8">
    <property type="entry name" value="OS04G0172440 PROTEIN"/>
    <property type="match status" value="1"/>
</dbReference>
<feature type="region of interest" description="Disordered" evidence="1">
    <location>
        <begin position="124"/>
        <end position="157"/>
    </location>
</feature>
<keyword evidence="4" id="KW-1185">Reference proteome</keyword>